<dbReference type="PIRSF" id="PIRSF000390">
    <property type="entry name" value="PLP_StrS"/>
    <property type="match status" value="1"/>
</dbReference>
<organism evidence="7 8">
    <name type="scientific">Wenjunlia vitaminophila</name>
    <name type="common">Streptomyces vitaminophilus</name>
    <dbReference type="NCBI Taxonomy" id="76728"/>
    <lineage>
        <taxon>Bacteria</taxon>
        <taxon>Bacillati</taxon>
        <taxon>Actinomycetota</taxon>
        <taxon>Actinomycetes</taxon>
        <taxon>Kitasatosporales</taxon>
        <taxon>Streptomycetaceae</taxon>
        <taxon>Wenjunlia</taxon>
    </lineage>
</organism>
<dbReference type="RefSeq" id="WP_018386102.1">
    <property type="nucleotide sequence ID" value="NZ_LLZU01000035.1"/>
</dbReference>
<dbReference type="InterPro" id="IPR015422">
    <property type="entry name" value="PyrdxlP-dep_Trfase_small"/>
</dbReference>
<evidence type="ECO:0000256" key="4">
    <source>
        <dbReference type="PIRSR" id="PIRSR000390-2"/>
    </source>
</evidence>
<name>A0A0T6LP68_WENVI</name>
<evidence type="ECO:0000256" key="5">
    <source>
        <dbReference type="RuleBase" id="RU004508"/>
    </source>
</evidence>
<keyword evidence="1 4" id="KW-0663">Pyridoxal phosphate</keyword>
<dbReference type="EMBL" id="LLZU01000035">
    <property type="protein sequence ID" value="KRV47681.1"/>
    <property type="molecule type" value="Genomic_DNA"/>
</dbReference>
<dbReference type="Proteomes" id="UP000050867">
    <property type="component" value="Unassembled WGS sequence"/>
</dbReference>
<comment type="similarity">
    <text evidence="2 5">Belongs to the DegT/DnrJ/EryC1 family.</text>
</comment>
<dbReference type="PANTHER" id="PTHR30244:SF36">
    <property type="entry name" value="3-OXO-GLUCOSE-6-PHOSPHATE:GLUTAMATE AMINOTRANSFERASE"/>
    <property type="match status" value="1"/>
</dbReference>
<dbReference type="InterPro" id="IPR015424">
    <property type="entry name" value="PyrdxlP-dep_Trfase"/>
</dbReference>
<dbReference type="SUPFAM" id="SSF53383">
    <property type="entry name" value="PLP-dependent transferases"/>
    <property type="match status" value="1"/>
</dbReference>
<dbReference type="PANTHER" id="PTHR30244">
    <property type="entry name" value="TRANSAMINASE"/>
    <property type="match status" value="1"/>
</dbReference>
<keyword evidence="7" id="KW-0808">Transferase</keyword>
<proteinExistence type="inferred from homology"/>
<feature type="region of interest" description="Disordered" evidence="6">
    <location>
        <begin position="332"/>
        <end position="357"/>
    </location>
</feature>
<keyword evidence="8" id="KW-1185">Reference proteome</keyword>
<dbReference type="AlphaFoldDB" id="A0A0T6LP68"/>
<keyword evidence="7" id="KW-0032">Aminotransferase</keyword>
<sequence>MATIPFFPPDLFEQDRQAMLDILFEVGTDAEQRFILGRRTAELEEALRQMTGAGHAVACSSGTGGLNLAVQALDIGPGDEVIVPAFCCQPVASSVANLGATPVFVDVDPHTMVMDPEAVERAITERTRAVMPAHVFSIMADMPKINKIAEEHGLTVIEDAAVAQGAVLDGVPSGRWGHLGVFSFFQVKAFGTAGEGGLVLTDDPELASRVRMLRNHGQDGVNRFLHHRIGQNSRFDEVIAAFQLHRLPGFEERLERRARIADYYTERFAPLAERGVTAPPAGRNGRCYYVYSLLAARRGDLRAWLTEKEIGTHVYYPVPLPEQPAFSRFGNRPGVTEQGARATDAHQPGGDSPWPGAQYASEHNLAIPIWPHLTDAQVEYIADSVCEFFD</sequence>
<evidence type="ECO:0000256" key="1">
    <source>
        <dbReference type="ARBA" id="ARBA00022898"/>
    </source>
</evidence>
<feature type="modified residue" description="N6-(pyridoxal phosphate)lysine" evidence="4">
    <location>
        <position position="188"/>
    </location>
</feature>
<evidence type="ECO:0000313" key="7">
    <source>
        <dbReference type="EMBL" id="KRV47681.1"/>
    </source>
</evidence>
<dbReference type="InterPro" id="IPR000653">
    <property type="entry name" value="DegT/StrS_aminotransferase"/>
</dbReference>
<dbReference type="InterPro" id="IPR015421">
    <property type="entry name" value="PyrdxlP-dep_Trfase_major"/>
</dbReference>
<dbReference type="GO" id="GO:0030170">
    <property type="term" value="F:pyridoxal phosphate binding"/>
    <property type="evidence" value="ECO:0007669"/>
    <property type="project" value="TreeGrafter"/>
</dbReference>
<evidence type="ECO:0000313" key="8">
    <source>
        <dbReference type="Proteomes" id="UP000050867"/>
    </source>
</evidence>
<dbReference type="STRING" id="76728.AQ490_04640"/>
<dbReference type="Gene3D" id="3.90.1150.10">
    <property type="entry name" value="Aspartate Aminotransferase, domain 1"/>
    <property type="match status" value="1"/>
</dbReference>
<dbReference type="Gene3D" id="3.40.640.10">
    <property type="entry name" value="Type I PLP-dependent aspartate aminotransferase-like (Major domain)"/>
    <property type="match status" value="1"/>
</dbReference>
<protein>
    <submittedName>
        <fullName evidence="7">Aminotransferase DegT</fullName>
    </submittedName>
</protein>
<evidence type="ECO:0000256" key="6">
    <source>
        <dbReference type="SAM" id="MobiDB-lite"/>
    </source>
</evidence>
<dbReference type="eggNOG" id="COG0399">
    <property type="taxonomic scope" value="Bacteria"/>
</dbReference>
<accession>A0A0T6LP68</accession>
<gene>
    <name evidence="7" type="ORF">AQ490_04640</name>
</gene>
<dbReference type="Pfam" id="PF01041">
    <property type="entry name" value="DegT_DnrJ_EryC1"/>
    <property type="match status" value="1"/>
</dbReference>
<feature type="active site" description="Proton acceptor" evidence="3">
    <location>
        <position position="188"/>
    </location>
</feature>
<evidence type="ECO:0000256" key="3">
    <source>
        <dbReference type="PIRSR" id="PIRSR000390-1"/>
    </source>
</evidence>
<reference evidence="7 8" key="1">
    <citation type="submission" date="2015-10" db="EMBL/GenBank/DDBJ databases">
        <title>Draft genome sequence of pyrrolomycin-producing Streptomyces vitaminophilus.</title>
        <authorList>
            <person name="Graham D.E."/>
            <person name="Mahan K.M."/>
            <person name="Klingeman D.M."/>
            <person name="Hettich R.L."/>
            <person name="Parry R.J."/>
        </authorList>
    </citation>
    <scope>NUCLEOTIDE SEQUENCE [LARGE SCALE GENOMIC DNA]</scope>
    <source>
        <strain evidence="7 8">ATCC 31673</strain>
    </source>
</reference>
<dbReference type="GO" id="GO:0008483">
    <property type="term" value="F:transaminase activity"/>
    <property type="evidence" value="ECO:0007669"/>
    <property type="project" value="UniProtKB-KW"/>
</dbReference>
<dbReference type="GO" id="GO:0000271">
    <property type="term" value="P:polysaccharide biosynthetic process"/>
    <property type="evidence" value="ECO:0007669"/>
    <property type="project" value="TreeGrafter"/>
</dbReference>
<dbReference type="CDD" id="cd00616">
    <property type="entry name" value="AHBA_syn"/>
    <property type="match status" value="1"/>
</dbReference>
<evidence type="ECO:0000256" key="2">
    <source>
        <dbReference type="ARBA" id="ARBA00037999"/>
    </source>
</evidence>
<comment type="caution">
    <text evidence="7">The sequence shown here is derived from an EMBL/GenBank/DDBJ whole genome shotgun (WGS) entry which is preliminary data.</text>
</comment>